<comment type="similarity">
    <text evidence="3">Belongs to the acetyltransferase family. NAA40 subfamily.</text>
</comment>
<keyword evidence="6" id="KW-0963">Cytoplasm</keyword>
<dbReference type="CDD" id="cd04301">
    <property type="entry name" value="NAT_SF"/>
    <property type="match status" value="1"/>
</dbReference>
<dbReference type="PROSITE" id="PS51186">
    <property type="entry name" value="GNAT"/>
    <property type="match status" value="1"/>
</dbReference>
<evidence type="ECO:0000256" key="3">
    <source>
        <dbReference type="ARBA" id="ARBA00008870"/>
    </source>
</evidence>
<keyword evidence="14" id="KW-1185">Reference proteome</keyword>
<accession>A0A1A0HIR4</accession>
<dbReference type="GO" id="GO:0005634">
    <property type="term" value="C:nucleus"/>
    <property type="evidence" value="ECO:0007669"/>
    <property type="project" value="UniProtKB-SubCell"/>
</dbReference>
<comment type="caution">
    <text evidence="13">The sequence shown here is derived from an EMBL/GenBank/DDBJ whole genome shotgun (WGS) entry which is preliminary data.</text>
</comment>
<dbReference type="InterPro" id="IPR016181">
    <property type="entry name" value="Acyl_CoA_acyltransferase"/>
</dbReference>
<evidence type="ECO:0000313" key="14">
    <source>
        <dbReference type="Proteomes" id="UP000092555"/>
    </source>
</evidence>
<dbReference type="InterPro" id="IPR039949">
    <property type="entry name" value="NAA40"/>
</dbReference>
<dbReference type="GeneID" id="30029840"/>
<dbReference type="EMBL" id="LXTC01000001">
    <property type="protein sequence ID" value="OBA23777.1"/>
    <property type="molecule type" value="Genomic_DNA"/>
</dbReference>
<evidence type="ECO:0000256" key="2">
    <source>
        <dbReference type="ARBA" id="ARBA00004496"/>
    </source>
</evidence>
<evidence type="ECO:0000256" key="6">
    <source>
        <dbReference type="ARBA" id="ARBA00022490"/>
    </source>
</evidence>
<dbReference type="InterPro" id="IPR000182">
    <property type="entry name" value="GNAT_dom"/>
</dbReference>
<comment type="catalytic activity">
    <reaction evidence="10">
        <text>N-terminal L-seryl-[histone H2A] + acetyl-CoA = N-terminal N(alpha)-acetyl-L-seryl-[histone H2A] + CoA + H(+)</text>
        <dbReference type="Rhea" id="RHEA:50600"/>
        <dbReference type="Rhea" id="RHEA-COMP:12742"/>
        <dbReference type="Rhea" id="RHEA-COMP:12744"/>
        <dbReference type="ChEBI" id="CHEBI:15378"/>
        <dbReference type="ChEBI" id="CHEBI:57287"/>
        <dbReference type="ChEBI" id="CHEBI:57288"/>
        <dbReference type="ChEBI" id="CHEBI:64738"/>
        <dbReference type="ChEBI" id="CHEBI:83690"/>
        <dbReference type="EC" id="2.3.1.257"/>
    </reaction>
</comment>
<name>A0A1A0HIR4_9ASCO</name>
<evidence type="ECO:0000256" key="7">
    <source>
        <dbReference type="ARBA" id="ARBA00022679"/>
    </source>
</evidence>
<evidence type="ECO:0000256" key="11">
    <source>
        <dbReference type="ARBA" id="ARBA00049524"/>
    </source>
</evidence>
<dbReference type="Proteomes" id="UP000092555">
    <property type="component" value="Unassembled WGS sequence"/>
</dbReference>
<evidence type="ECO:0000313" key="13">
    <source>
        <dbReference type="EMBL" id="OBA23777.1"/>
    </source>
</evidence>
<dbReference type="EC" id="2.3.1.257" evidence="4"/>
<dbReference type="GO" id="GO:0043998">
    <property type="term" value="F:histone H2A acetyltransferase activity"/>
    <property type="evidence" value="ECO:0007669"/>
    <property type="project" value="InterPro"/>
</dbReference>
<organism evidence="13 14">
    <name type="scientific">Metschnikowia bicuspidata var. bicuspidata NRRL YB-4993</name>
    <dbReference type="NCBI Taxonomy" id="869754"/>
    <lineage>
        <taxon>Eukaryota</taxon>
        <taxon>Fungi</taxon>
        <taxon>Dikarya</taxon>
        <taxon>Ascomycota</taxon>
        <taxon>Saccharomycotina</taxon>
        <taxon>Pichiomycetes</taxon>
        <taxon>Metschnikowiaceae</taxon>
        <taxon>Metschnikowia</taxon>
    </lineage>
</organism>
<keyword evidence="7" id="KW-0808">Transferase</keyword>
<dbReference type="GO" id="GO:1990189">
    <property type="term" value="F:protein N-terminal-serine acetyltransferase activity"/>
    <property type="evidence" value="ECO:0007669"/>
    <property type="project" value="UniProtKB-EC"/>
</dbReference>
<evidence type="ECO:0000256" key="5">
    <source>
        <dbReference type="ARBA" id="ARBA00015043"/>
    </source>
</evidence>
<dbReference type="AlphaFoldDB" id="A0A1A0HIR4"/>
<evidence type="ECO:0000256" key="10">
    <source>
        <dbReference type="ARBA" id="ARBA00047821"/>
    </source>
</evidence>
<dbReference type="Pfam" id="PF00583">
    <property type="entry name" value="Acetyltransf_1"/>
    <property type="match status" value="1"/>
</dbReference>
<dbReference type="PANTHER" id="PTHR20531:SF1">
    <property type="entry name" value="N-ALPHA-ACETYLTRANSFERASE 40"/>
    <property type="match status" value="1"/>
</dbReference>
<evidence type="ECO:0000256" key="4">
    <source>
        <dbReference type="ARBA" id="ARBA00012950"/>
    </source>
</evidence>
<proteinExistence type="inferred from homology"/>
<evidence type="ECO:0000256" key="9">
    <source>
        <dbReference type="ARBA" id="ARBA00023315"/>
    </source>
</evidence>
<sequence length="227" mass="25757">MSDIEEFNECNEAFMNSIGHAMSLLVPLVFPNLLEILGKTNTLHCADVNSLDTSKVERFLGIVKKCLGNFYSKHKGPYWEADKLDEMEEPGLVYIWYEHEGAISCFLSVMMVLEPLGKTLYLYEIHVLPEFQGHQLGTKLMTHFHDFGALLNSKSQESSSLRRHFASVATGLTVFSDNKRAFKWYVKFGYKFAVDSPLDKPLRNGKILKPTVYVLSRPLNDTAPVSI</sequence>
<dbReference type="RefSeq" id="XP_018714258.1">
    <property type="nucleotide sequence ID" value="XM_018856864.1"/>
</dbReference>
<dbReference type="GO" id="GO:0005737">
    <property type="term" value="C:cytoplasm"/>
    <property type="evidence" value="ECO:0007669"/>
    <property type="project" value="UniProtKB-SubCell"/>
</dbReference>
<protein>
    <recommendedName>
        <fullName evidence="5">N-alpha-acetyltransferase 40</fullName>
        <ecNumber evidence="4">2.3.1.257</ecNumber>
    </recommendedName>
</protein>
<gene>
    <name evidence="13" type="ORF">METBIDRAFT_37346</name>
</gene>
<comment type="catalytic activity">
    <reaction evidence="11">
        <text>N-terminal L-seryl-[histone H4] + acetyl-CoA = N-terminal N(alpha)-acetyl-L-seryl-[histone H4] + CoA + H(+)</text>
        <dbReference type="Rhea" id="RHEA:50596"/>
        <dbReference type="Rhea" id="RHEA-COMP:12740"/>
        <dbReference type="Rhea" id="RHEA-COMP:12743"/>
        <dbReference type="ChEBI" id="CHEBI:15378"/>
        <dbReference type="ChEBI" id="CHEBI:57287"/>
        <dbReference type="ChEBI" id="CHEBI:57288"/>
        <dbReference type="ChEBI" id="CHEBI:64738"/>
        <dbReference type="ChEBI" id="CHEBI:83690"/>
        <dbReference type="EC" id="2.3.1.257"/>
    </reaction>
</comment>
<dbReference type="GO" id="GO:0010485">
    <property type="term" value="F:histone H4 acetyltransferase activity"/>
    <property type="evidence" value="ECO:0007669"/>
    <property type="project" value="InterPro"/>
</dbReference>
<evidence type="ECO:0000256" key="1">
    <source>
        <dbReference type="ARBA" id="ARBA00004123"/>
    </source>
</evidence>
<dbReference type="PANTHER" id="PTHR20531">
    <property type="entry name" value="N-ALPHA-ACETYLTRANSFERASE 40"/>
    <property type="match status" value="1"/>
</dbReference>
<keyword evidence="8" id="KW-0539">Nucleus</keyword>
<feature type="domain" description="N-acetyltransferase" evidence="12">
    <location>
        <begin position="46"/>
        <end position="220"/>
    </location>
</feature>
<dbReference type="STRING" id="869754.A0A1A0HIR4"/>
<comment type="subcellular location">
    <subcellularLocation>
        <location evidence="2">Cytoplasm</location>
    </subcellularLocation>
    <subcellularLocation>
        <location evidence="1">Nucleus</location>
    </subcellularLocation>
</comment>
<keyword evidence="9" id="KW-0012">Acyltransferase</keyword>
<evidence type="ECO:0000256" key="8">
    <source>
        <dbReference type="ARBA" id="ARBA00023242"/>
    </source>
</evidence>
<dbReference type="Gene3D" id="3.40.630.30">
    <property type="match status" value="1"/>
</dbReference>
<reference evidence="13 14" key="1">
    <citation type="submission" date="2016-05" db="EMBL/GenBank/DDBJ databases">
        <title>Comparative genomics of biotechnologically important yeasts.</title>
        <authorList>
            <consortium name="DOE Joint Genome Institute"/>
            <person name="Riley R."/>
            <person name="Haridas S."/>
            <person name="Wolfe K.H."/>
            <person name="Lopes M.R."/>
            <person name="Hittinger C.T."/>
            <person name="Goker M."/>
            <person name="Salamov A."/>
            <person name="Wisecaver J."/>
            <person name="Long T.M."/>
            <person name="Aerts A.L."/>
            <person name="Barry K."/>
            <person name="Choi C."/>
            <person name="Clum A."/>
            <person name="Coughlan A.Y."/>
            <person name="Deshpande S."/>
            <person name="Douglass A.P."/>
            <person name="Hanson S.J."/>
            <person name="Klenk H.-P."/>
            <person name="LaButti K."/>
            <person name="Lapidus A."/>
            <person name="Lindquist E."/>
            <person name="Lipzen A."/>
            <person name="Meier-kolthoff J.P."/>
            <person name="Ohm R.A."/>
            <person name="Otillar R.P."/>
            <person name="Pangilinan J."/>
            <person name="Peng Y."/>
            <person name="Rokas A."/>
            <person name="Rosa C.A."/>
            <person name="Scheuner C."/>
            <person name="Sibirny A.A."/>
            <person name="Slot J.C."/>
            <person name="Stielow J.B."/>
            <person name="Sun H."/>
            <person name="Kurtzman C.P."/>
            <person name="Blackwell M."/>
            <person name="Grigoriev I.V."/>
            <person name="Jeffries T.W."/>
        </authorList>
    </citation>
    <scope>NUCLEOTIDE SEQUENCE [LARGE SCALE GENOMIC DNA]</scope>
    <source>
        <strain evidence="13 14">NRRL YB-4993</strain>
    </source>
</reference>
<dbReference type="SUPFAM" id="SSF55729">
    <property type="entry name" value="Acyl-CoA N-acyltransferases (Nat)"/>
    <property type="match status" value="1"/>
</dbReference>
<evidence type="ECO:0000259" key="12">
    <source>
        <dbReference type="PROSITE" id="PS51186"/>
    </source>
</evidence>
<dbReference type="OrthoDB" id="424551at2759"/>